<dbReference type="PANTHER" id="PTHR34706">
    <property type="entry name" value="SLR1338 PROTEIN"/>
    <property type="match status" value="1"/>
</dbReference>
<dbReference type="Pfam" id="PF00092">
    <property type="entry name" value="VWA"/>
    <property type="match status" value="1"/>
</dbReference>
<proteinExistence type="predicted"/>
<name>A0AAW0GXK7_9APHY</name>
<dbReference type="Proteomes" id="UP001385951">
    <property type="component" value="Unassembled WGS sequence"/>
</dbReference>
<dbReference type="Gene3D" id="3.40.50.410">
    <property type="entry name" value="von Willebrand factor, type A domain"/>
    <property type="match status" value="1"/>
</dbReference>
<feature type="domain" description="VWFA" evidence="2">
    <location>
        <begin position="101"/>
        <end position="313"/>
    </location>
</feature>
<protein>
    <recommendedName>
        <fullName evidence="2">VWFA domain-containing protein</fullName>
    </recommendedName>
</protein>
<reference evidence="3 4" key="1">
    <citation type="submission" date="2022-09" db="EMBL/GenBank/DDBJ databases">
        <authorList>
            <person name="Palmer J.M."/>
        </authorList>
    </citation>
    <scope>NUCLEOTIDE SEQUENCE [LARGE SCALE GENOMIC DNA]</scope>
    <source>
        <strain evidence="3 4">DSM 7382</strain>
    </source>
</reference>
<evidence type="ECO:0000313" key="3">
    <source>
        <dbReference type="EMBL" id="KAK7696259.1"/>
    </source>
</evidence>
<evidence type="ECO:0000313" key="4">
    <source>
        <dbReference type="Proteomes" id="UP001385951"/>
    </source>
</evidence>
<evidence type="ECO:0000259" key="2">
    <source>
        <dbReference type="PROSITE" id="PS50234"/>
    </source>
</evidence>
<organism evidence="3 4">
    <name type="scientific">Cerrena zonata</name>
    <dbReference type="NCBI Taxonomy" id="2478898"/>
    <lineage>
        <taxon>Eukaryota</taxon>
        <taxon>Fungi</taxon>
        <taxon>Dikarya</taxon>
        <taxon>Basidiomycota</taxon>
        <taxon>Agaricomycotina</taxon>
        <taxon>Agaricomycetes</taxon>
        <taxon>Polyporales</taxon>
        <taxon>Cerrenaceae</taxon>
        <taxon>Cerrena</taxon>
    </lineage>
</organism>
<dbReference type="EMBL" id="JASBNA010000001">
    <property type="protein sequence ID" value="KAK7696259.1"/>
    <property type="molecule type" value="Genomic_DNA"/>
</dbReference>
<dbReference type="InterPro" id="IPR002035">
    <property type="entry name" value="VWF_A"/>
</dbReference>
<accession>A0AAW0GXK7</accession>
<sequence length="337" mass="38093">MNFLKAPRQYIRYRSRSPSPVPRLGGFEYREDRDRVSNLGPESEPGLKPEPKRDPQALAIDQYDLPPPAYAEKETIQERKDQARSDCNDEINQLWQLKQFDTIFILDDSGSMAKPLRGKTGPSRWNEAKRILKRAAQEAKKYDQDGIDILCVNQVTPSSEDNNGHYETEEEIDKFFNEVSAPLGKTPLHRPLERILSEYMLRLKTQIEKKKRGGFTRPINPINVVVITDGKPDDKIKVESIILKYAAELENLNRTFSVGIQFVQVGFSRKATNYLQSLDTLATEHQGIADIVDTVPADLATDGTIPDALLIKILLGGVNRAVDAQNELVKDDTSDEE</sequence>
<dbReference type="InterPro" id="IPR036465">
    <property type="entry name" value="vWFA_dom_sf"/>
</dbReference>
<dbReference type="PANTHER" id="PTHR34706:SF1">
    <property type="entry name" value="VWFA DOMAIN-CONTAINING PROTEIN"/>
    <property type="match status" value="1"/>
</dbReference>
<evidence type="ECO:0000256" key="1">
    <source>
        <dbReference type="SAM" id="MobiDB-lite"/>
    </source>
</evidence>
<keyword evidence="4" id="KW-1185">Reference proteome</keyword>
<feature type="compositionally biased region" description="Basic and acidic residues" evidence="1">
    <location>
        <begin position="45"/>
        <end position="55"/>
    </location>
</feature>
<gene>
    <name evidence="3" type="ORF">QCA50_000912</name>
</gene>
<feature type="region of interest" description="Disordered" evidence="1">
    <location>
        <begin position="1"/>
        <end position="56"/>
    </location>
</feature>
<comment type="caution">
    <text evidence="3">The sequence shown here is derived from an EMBL/GenBank/DDBJ whole genome shotgun (WGS) entry which is preliminary data.</text>
</comment>
<dbReference type="AlphaFoldDB" id="A0AAW0GXK7"/>
<dbReference type="SMART" id="SM00327">
    <property type="entry name" value="VWA"/>
    <property type="match status" value="1"/>
</dbReference>
<dbReference type="SUPFAM" id="SSF53300">
    <property type="entry name" value="vWA-like"/>
    <property type="match status" value="1"/>
</dbReference>
<dbReference type="PROSITE" id="PS50234">
    <property type="entry name" value="VWFA"/>
    <property type="match status" value="1"/>
</dbReference>